<evidence type="ECO:0000256" key="1">
    <source>
        <dbReference type="SAM" id="MobiDB-lite"/>
    </source>
</evidence>
<evidence type="ECO:0008006" key="4">
    <source>
        <dbReference type="Google" id="ProtNLM"/>
    </source>
</evidence>
<keyword evidence="3" id="KW-1185">Reference proteome</keyword>
<feature type="region of interest" description="Disordered" evidence="1">
    <location>
        <begin position="323"/>
        <end position="342"/>
    </location>
</feature>
<dbReference type="RefSeq" id="WP_179534163.1">
    <property type="nucleotide sequence ID" value="NZ_JACBYW010000001.1"/>
</dbReference>
<name>A0A852YR12_9ACTN</name>
<comment type="caution">
    <text evidence="2">The sequence shown here is derived from an EMBL/GenBank/DDBJ whole genome shotgun (WGS) entry which is preliminary data.</text>
</comment>
<dbReference type="EMBL" id="JACBYW010000001">
    <property type="protein sequence ID" value="NYH77674.1"/>
    <property type="molecule type" value="Genomic_DNA"/>
</dbReference>
<organism evidence="2 3">
    <name type="scientific">Actinopolyspora biskrensis</name>
    <dbReference type="NCBI Taxonomy" id="1470178"/>
    <lineage>
        <taxon>Bacteria</taxon>
        <taxon>Bacillati</taxon>
        <taxon>Actinomycetota</taxon>
        <taxon>Actinomycetes</taxon>
        <taxon>Actinopolysporales</taxon>
        <taxon>Actinopolysporaceae</taxon>
        <taxon>Actinopolyspora</taxon>
    </lineage>
</organism>
<protein>
    <recommendedName>
        <fullName evidence="4">DUF1702 family protein</fullName>
    </recommendedName>
</protein>
<gene>
    <name evidence="2" type="ORF">FHR84_000988</name>
</gene>
<evidence type="ECO:0000313" key="2">
    <source>
        <dbReference type="EMBL" id="NYH77674.1"/>
    </source>
</evidence>
<proteinExistence type="predicted"/>
<evidence type="ECO:0000313" key="3">
    <source>
        <dbReference type="Proteomes" id="UP000548304"/>
    </source>
</evidence>
<feature type="compositionally biased region" description="Basic and acidic residues" evidence="1">
    <location>
        <begin position="326"/>
        <end position="342"/>
    </location>
</feature>
<dbReference type="AlphaFoldDB" id="A0A852YR12"/>
<dbReference type="Proteomes" id="UP000548304">
    <property type="component" value="Unassembled WGS sequence"/>
</dbReference>
<dbReference type="InterPro" id="IPR012964">
    <property type="entry name" value="DUF1702"/>
</dbReference>
<dbReference type="Pfam" id="PF08012">
    <property type="entry name" value="DUF1702"/>
    <property type="match status" value="1"/>
</dbReference>
<accession>A0A852YR12</accession>
<reference evidence="2 3" key="1">
    <citation type="submission" date="2020-07" db="EMBL/GenBank/DDBJ databases">
        <title>Genomic Encyclopedia of Type Strains, Phase III (KMG-III): the genomes of soil and plant-associated and newly described type strains.</title>
        <authorList>
            <person name="Whitman W."/>
        </authorList>
    </citation>
    <scope>NUCLEOTIDE SEQUENCE [LARGE SCALE GENOMIC DNA]</scope>
    <source>
        <strain evidence="2 3">CECT 8576</strain>
    </source>
</reference>
<sequence>MRTTGGGTAPKNTLAKSLLRQSHGQVDFGLRRFRLGTGQARQRLEDSARAFLEGVNAVVENPGVEATVDSIERFEPQWRGFAYEGAGMGCALLDLVTLSRGRRSAALLEGVGNSYPHLVHTGMGWAHARLRLRPWWGLPVGDPLLRWLGWDGFGFHQGFFRSDAVIGACRLERGLSAGHRAVRDQGLGRALWFHECADPDGVARRVAHFPVHRRADLWSGVGLAATYAGGAGSAELERLAGSAGRYAADLAQGSVFACAARWACGIGVEHTEQAATALTGVSAAEAAGWAELALAALGDEPHSVQHYERWRAEIRALWSRHHRAKRSESRGAPRSDEEKALR</sequence>